<dbReference type="InterPro" id="IPR045401">
    <property type="entry name" value="GAP1-M"/>
</dbReference>
<dbReference type="eggNOG" id="ENOG5032D2K">
    <property type="taxonomic scope" value="Bacteria"/>
</dbReference>
<evidence type="ECO:0000259" key="1">
    <source>
        <dbReference type="Pfam" id="PF20013"/>
    </source>
</evidence>
<dbReference type="Pfam" id="PF20013">
    <property type="entry name" value="GAP1-N2"/>
    <property type="match status" value="1"/>
</dbReference>
<protein>
    <submittedName>
        <fullName evidence="3">Uncharacterized protein</fullName>
    </submittedName>
</protein>
<dbReference type="AlphaFoldDB" id="H0R4A2"/>
<dbReference type="EMBL" id="BAEH01000096">
    <property type="protein sequence ID" value="GAB19903.1"/>
    <property type="molecule type" value="Genomic_DNA"/>
</dbReference>
<evidence type="ECO:0000313" key="4">
    <source>
        <dbReference type="Proteomes" id="UP000035034"/>
    </source>
</evidence>
<comment type="caution">
    <text evidence="3">The sequence shown here is derived from an EMBL/GenBank/DDBJ whole genome shotgun (WGS) entry which is preliminary data.</text>
</comment>
<feature type="domain" description="GTPase-associated protein 1 N-terminal" evidence="1">
    <location>
        <begin position="18"/>
        <end position="150"/>
    </location>
</feature>
<feature type="domain" description="GTPase-associated protein 1 middle" evidence="2">
    <location>
        <begin position="185"/>
        <end position="267"/>
    </location>
</feature>
<dbReference type="Pfam" id="PF20014">
    <property type="entry name" value="GAP1-M"/>
    <property type="match status" value="1"/>
</dbReference>
<proteinExistence type="predicted"/>
<sequence>MAAPRTIALDKSTAARYAQLTYTSFDNGTGRGGWQVKQQIGDLDAAEAQLLTSRIVTRFDLVPVMPDFPTPEQTAARPARLSYAAVPALGHTGIAAAAYWHTVDAGRDASGRPGNVFAHVLLDRDPSAASPVRPIELWRSVGWLRPYGVPEVAAAELTSEYPPVANPAMSAASIVDFLLAHHVDRQSVFRVMLDAVAGALAGGPALVLLTDDHDEAASWIAALSHFMSPCAARRLAFSTHDGPEAAVEAVELGFHVVVVPRARIEAKWEVPGAVIVDVAEQPNLGDFTRGLAHRVARASIAVTPWSALAEGVLSDDEVAGVVLARQDEIAAELGDTGAIPAWSLALAAIGAPDLAEFATEAQRIIADGGTDQTASVPWASELVAQAQERFPLTAAEALDRLRTAVSGAEPDTGAAARRLLRAILDDSSWLAEQTVHDVPIVGTLIFDADIVKAFDRRCAALRDRASADGVVVEALRLAELVERLTAPDDAALPTVRAELLSVINLTGVGFLWDATGWVSSAEAAALSVDVRARFVRPFVAQEPATSIATLAALPARWLFAVPTEAGPRFELPANPTEYDHYLFPLVVRTVLAYPRWTIPADVRRFYVLDAVRLAVDCARFDDASCRELVAALVDSEVPDANELIALSNAHPSRVPPAVLATMVFHGAGDDGLFRTVVDASDADATLIAAASLRGWYRSGRVPPAADWVHDVEVLGAGDNHAWVASAAADLVAMLAAGSVVATQGGSTVCAPASTFLRALSGRIPALTTQVAELTRASADAGQLDMNWVAAQSFLRSMRLPHTVTVFDNPVFTGRRWEDAVLREAIDAGTYRGPRTAAELRDTVWPTISTTSADAAERFFAGYREAARTWLAALGLSGEHPGRRRNRDDYQ</sequence>
<reference evidence="3 4" key="1">
    <citation type="submission" date="2011-12" db="EMBL/GenBank/DDBJ databases">
        <title>Whole genome shotgun sequence of Gordonia effusa NBRC 100432.</title>
        <authorList>
            <person name="Yoshida I."/>
            <person name="Takarada H."/>
            <person name="Hosoyama A."/>
            <person name="Tsuchikane K."/>
            <person name="Katsumata H."/>
            <person name="Yamazaki S."/>
            <person name="Fujita N."/>
        </authorList>
    </citation>
    <scope>NUCLEOTIDE SEQUENCE [LARGE SCALE GENOMIC DNA]</scope>
    <source>
        <strain evidence="3 4">NBRC 100432</strain>
    </source>
</reference>
<keyword evidence="4" id="KW-1185">Reference proteome</keyword>
<dbReference type="Proteomes" id="UP000035034">
    <property type="component" value="Unassembled WGS sequence"/>
</dbReference>
<dbReference type="InterPro" id="IPR045402">
    <property type="entry name" value="GAP1-N2"/>
</dbReference>
<dbReference type="RefSeq" id="WP_007319238.1">
    <property type="nucleotide sequence ID" value="NZ_BAEH01000096.1"/>
</dbReference>
<gene>
    <name evidence="3" type="ORF">GOEFS_096_00800</name>
</gene>
<dbReference type="OrthoDB" id="3250392at2"/>
<dbReference type="STRING" id="1077974.GOEFS_096_00800"/>
<accession>H0R4A2</accession>
<organism evidence="3 4">
    <name type="scientific">Gordonia effusa NBRC 100432</name>
    <dbReference type="NCBI Taxonomy" id="1077974"/>
    <lineage>
        <taxon>Bacteria</taxon>
        <taxon>Bacillati</taxon>
        <taxon>Actinomycetota</taxon>
        <taxon>Actinomycetes</taxon>
        <taxon>Mycobacteriales</taxon>
        <taxon>Gordoniaceae</taxon>
        <taxon>Gordonia</taxon>
    </lineage>
</organism>
<name>H0R4A2_9ACTN</name>
<evidence type="ECO:0000259" key="2">
    <source>
        <dbReference type="Pfam" id="PF20014"/>
    </source>
</evidence>
<evidence type="ECO:0000313" key="3">
    <source>
        <dbReference type="EMBL" id="GAB19903.1"/>
    </source>
</evidence>